<dbReference type="InterPro" id="IPR002347">
    <property type="entry name" value="SDR_fam"/>
</dbReference>
<keyword evidence="4" id="KW-1185">Reference proteome</keyword>
<evidence type="ECO:0000256" key="2">
    <source>
        <dbReference type="ARBA" id="ARBA00023002"/>
    </source>
</evidence>
<protein>
    <submittedName>
        <fullName evidence="3">NAD(P)-binding protein</fullName>
    </submittedName>
</protein>
<dbReference type="EMBL" id="ML977178">
    <property type="protein sequence ID" value="KAF1983036.1"/>
    <property type="molecule type" value="Genomic_DNA"/>
</dbReference>
<dbReference type="GO" id="GO:0016491">
    <property type="term" value="F:oxidoreductase activity"/>
    <property type="evidence" value="ECO:0007669"/>
    <property type="project" value="UniProtKB-KW"/>
</dbReference>
<dbReference type="PANTHER" id="PTHR24320:SF272">
    <property type="entry name" value="NAD(P)-BINDING ROSSMANN-FOLD SUPERFAMILY PROTEIN"/>
    <property type="match status" value="1"/>
</dbReference>
<keyword evidence="2" id="KW-0560">Oxidoreductase</keyword>
<dbReference type="Proteomes" id="UP000800041">
    <property type="component" value="Unassembled WGS sequence"/>
</dbReference>
<dbReference type="PRINTS" id="PR00081">
    <property type="entry name" value="GDHRDH"/>
</dbReference>
<dbReference type="OrthoDB" id="191139at2759"/>
<name>A0A6G1GPY7_9PEZI</name>
<dbReference type="Pfam" id="PF00106">
    <property type="entry name" value="adh_short"/>
    <property type="match status" value="1"/>
</dbReference>
<accession>A0A6G1GPY7</accession>
<evidence type="ECO:0000256" key="1">
    <source>
        <dbReference type="ARBA" id="ARBA00006484"/>
    </source>
</evidence>
<proteinExistence type="inferred from homology"/>
<comment type="similarity">
    <text evidence="1">Belongs to the short-chain dehydrogenases/reductases (SDR) family.</text>
</comment>
<dbReference type="InterPro" id="IPR036291">
    <property type="entry name" value="NAD(P)-bd_dom_sf"/>
</dbReference>
<evidence type="ECO:0000313" key="4">
    <source>
        <dbReference type="Proteomes" id="UP000800041"/>
    </source>
</evidence>
<reference evidence="3" key="1">
    <citation type="journal article" date="2020" name="Stud. Mycol.">
        <title>101 Dothideomycetes genomes: a test case for predicting lifestyles and emergence of pathogens.</title>
        <authorList>
            <person name="Haridas S."/>
            <person name="Albert R."/>
            <person name="Binder M."/>
            <person name="Bloem J."/>
            <person name="Labutti K."/>
            <person name="Salamov A."/>
            <person name="Andreopoulos B."/>
            <person name="Baker S."/>
            <person name="Barry K."/>
            <person name="Bills G."/>
            <person name="Bluhm B."/>
            <person name="Cannon C."/>
            <person name="Castanera R."/>
            <person name="Culley D."/>
            <person name="Daum C."/>
            <person name="Ezra D."/>
            <person name="Gonzalez J."/>
            <person name="Henrissat B."/>
            <person name="Kuo A."/>
            <person name="Liang C."/>
            <person name="Lipzen A."/>
            <person name="Lutzoni F."/>
            <person name="Magnuson J."/>
            <person name="Mondo S."/>
            <person name="Nolan M."/>
            <person name="Ohm R."/>
            <person name="Pangilinan J."/>
            <person name="Park H.-J."/>
            <person name="Ramirez L."/>
            <person name="Alfaro M."/>
            <person name="Sun H."/>
            <person name="Tritt A."/>
            <person name="Yoshinaga Y."/>
            <person name="Zwiers L.-H."/>
            <person name="Turgeon B."/>
            <person name="Goodwin S."/>
            <person name="Spatafora J."/>
            <person name="Crous P."/>
            <person name="Grigoriev I."/>
        </authorList>
    </citation>
    <scope>NUCLEOTIDE SEQUENCE</scope>
    <source>
        <strain evidence="3">CBS 113979</strain>
    </source>
</reference>
<organism evidence="3 4">
    <name type="scientific">Aulographum hederae CBS 113979</name>
    <dbReference type="NCBI Taxonomy" id="1176131"/>
    <lineage>
        <taxon>Eukaryota</taxon>
        <taxon>Fungi</taxon>
        <taxon>Dikarya</taxon>
        <taxon>Ascomycota</taxon>
        <taxon>Pezizomycotina</taxon>
        <taxon>Dothideomycetes</taxon>
        <taxon>Pleosporomycetidae</taxon>
        <taxon>Aulographales</taxon>
        <taxon>Aulographaceae</taxon>
    </lineage>
</organism>
<gene>
    <name evidence="3" type="ORF">K402DRAFT_424049</name>
</gene>
<dbReference type="AlphaFoldDB" id="A0A6G1GPY7"/>
<evidence type="ECO:0000313" key="3">
    <source>
        <dbReference type="EMBL" id="KAF1983036.1"/>
    </source>
</evidence>
<dbReference type="SUPFAM" id="SSF51735">
    <property type="entry name" value="NAD(P)-binding Rossmann-fold domains"/>
    <property type="match status" value="1"/>
</dbReference>
<sequence length="353" mass="38462">MLGPPTSHYYPHHVHPRGINDARPTALTIIHDSHLTSALPQKTILITGGATSIGLETARALHATGATVYITSRDVRKGEEAVEDIMSSDPTNKAPVHVIEMDLESFSSVREGARKFLELSGGKLNILICNTGVMAIPFSLTQDGFEKQFQVNYLSHFLLFQLLKPALLSSASSSSSAERNPSSRVVVLTSESHRQGQVRISDYNFTEAGSYHPMKSYAQSKTACIYLANNMTRLFSSSNLHATSVHPGAIRSGLTSHLAAMTAPLWKIPAVKCREKSAAQGAATSVYAAVSQEWEGRGGRYLSNCMEMGPWEGKEGFEVMDEGFAPWAYDREVEERIWGDSLRMVGLEGEGGS</sequence>
<dbReference type="PANTHER" id="PTHR24320">
    <property type="entry name" value="RETINOL DEHYDROGENASE"/>
    <property type="match status" value="1"/>
</dbReference>
<dbReference type="Gene3D" id="3.40.50.720">
    <property type="entry name" value="NAD(P)-binding Rossmann-like Domain"/>
    <property type="match status" value="1"/>
</dbReference>